<dbReference type="AlphaFoldDB" id="A0A2P5IFR4"/>
<dbReference type="SUPFAM" id="SSF53474">
    <property type="entry name" value="alpha/beta-Hydrolases"/>
    <property type="match status" value="1"/>
</dbReference>
<reference evidence="3" key="1">
    <citation type="submission" date="2017-09" db="EMBL/GenBank/DDBJ databases">
        <title>Polyketide synthases of a Diaporthe helianthi virulent isolate.</title>
        <authorList>
            <person name="Baroncelli R."/>
        </authorList>
    </citation>
    <scope>NUCLEOTIDE SEQUENCE [LARGE SCALE GENOMIC DNA]</scope>
    <source>
        <strain evidence="3">7/96</strain>
    </source>
</reference>
<dbReference type="InterPro" id="IPR050300">
    <property type="entry name" value="GDXG_lipolytic_enzyme"/>
</dbReference>
<evidence type="ECO:0000259" key="2">
    <source>
        <dbReference type="Pfam" id="PF07859"/>
    </source>
</evidence>
<dbReference type="Proteomes" id="UP000094444">
    <property type="component" value="Unassembled WGS sequence"/>
</dbReference>
<protein>
    <recommendedName>
        <fullName evidence="2">Alpha/beta hydrolase fold-3 domain-containing protein</fullName>
    </recommendedName>
</protein>
<dbReference type="InParanoid" id="A0A2P5IFR4"/>
<dbReference type="Gene3D" id="3.40.50.1820">
    <property type="entry name" value="alpha/beta hydrolase"/>
    <property type="match status" value="1"/>
</dbReference>
<evidence type="ECO:0000313" key="3">
    <source>
        <dbReference type="EMBL" id="POS81330.1"/>
    </source>
</evidence>
<proteinExistence type="predicted"/>
<feature type="domain" description="Alpha/beta hydrolase fold-3" evidence="2">
    <location>
        <begin position="85"/>
        <end position="283"/>
    </location>
</feature>
<accession>A0A2P5IFR4</accession>
<dbReference type="STRING" id="158607.A0A2P5IFR4"/>
<keyword evidence="1" id="KW-0378">Hydrolase</keyword>
<dbReference type="InterPro" id="IPR013094">
    <property type="entry name" value="AB_hydrolase_3"/>
</dbReference>
<organism evidence="3 4">
    <name type="scientific">Diaporthe helianthi</name>
    <dbReference type="NCBI Taxonomy" id="158607"/>
    <lineage>
        <taxon>Eukaryota</taxon>
        <taxon>Fungi</taxon>
        <taxon>Dikarya</taxon>
        <taxon>Ascomycota</taxon>
        <taxon>Pezizomycotina</taxon>
        <taxon>Sordariomycetes</taxon>
        <taxon>Sordariomycetidae</taxon>
        <taxon>Diaporthales</taxon>
        <taxon>Diaporthaceae</taxon>
        <taxon>Diaporthe</taxon>
    </lineage>
</organism>
<dbReference type="Pfam" id="PF07859">
    <property type="entry name" value="Abhydrolase_3"/>
    <property type="match status" value="1"/>
</dbReference>
<comment type="caution">
    <text evidence="3">The sequence shown here is derived from an EMBL/GenBank/DDBJ whole genome shotgun (WGS) entry which is preliminary data.</text>
</comment>
<dbReference type="InterPro" id="IPR029058">
    <property type="entry name" value="AB_hydrolase_fold"/>
</dbReference>
<keyword evidence="4" id="KW-1185">Reference proteome</keyword>
<dbReference type="OrthoDB" id="408631at2759"/>
<name>A0A2P5IFR4_DIAHE</name>
<dbReference type="PANTHER" id="PTHR48081">
    <property type="entry name" value="AB HYDROLASE SUPERFAMILY PROTEIN C4A8.06C"/>
    <property type="match status" value="1"/>
</dbReference>
<dbReference type="PANTHER" id="PTHR48081:SF8">
    <property type="entry name" value="ALPHA_BETA HYDROLASE FOLD-3 DOMAIN-CONTAINING PROTEIN-RELATED"/>
    <property type="match status" value="1"/>
</dbReference>
<evidence type="ECO:0000256" key="1">
    <source>
        <dbReference type="ARBA" id="ARBA00022801"/>
    </source>
</evidence>
<gene>
    <name evidence="3" type="ORF">DHEL01_v200260</name>
</gene>
<dbReference type="GO" id="GO:0016787">
    <property type="term" value="F:hydrolase activity"/>
    <property type="evidence" value="ECO:0007669"/>
    <property type="project" value="UniProtKB-KW"/>
</dbReference>
<sequence length="374" mass="41790">MTPDMQEVQPSVPLTSALYNGFMTRLIQTISTGERWYQWAFGPAPDVGLAPTFIKSYSCRPSLSVRIFCPSTWDSTSSQRLPCYFNIHGGGFCLGMPEDDDMWNRAFADRHGILVVELDYRKAPAYPFPTAIHDVEALMLAVYGDEAVPLDRQRIAVGGSSSGGNLALGVCQLPSIRDAVKPSAVCPIYPLVDLATKAEKKAKMRYYKPELGSGMRANATDMLSPVSGFFGWSYLPYGQHLRDPLLSPIYAPREHLPKKVFIIAAELDRLAHEAWRMASVLAHRPEPAPDMKVGQKDPGTPGQLMLDDERFAFEHVDDNSGEVVRWLLVPDQIHGFDLEPEGFHGSEDAFRDARLKTETYQIILGNWLHKFAWS</sequence>
<dbReference type="EMBL" id="MAVT02000010">
    <property type="protein sequence ID" value="POS81330.1"/>
    <property type="molecule type" value="Genomic_DNA"/>
</dbReference>
<evidence type="ECO:0000313" key="4">
    <source>
        <dbReference type="Proteomes" id="UP000094444"/>
    </source>
</evidence>